<gene>
    <name evidence="1" type="ORF">SAMN02927897_01131</name>
</gene>
<dbReference type="RefSeq" id="WP_017455725.1">
    <property type="nucleotide sequence ID" value="NZ_FMUI01000002.1"/>
</dbReference>
<protein>
    <submittedName>
        <fullName evidence="1">Uncharacterized protein</fullName>
    </submittedName>
</protein>
<reference evidence="1 2" key="1">
    <citation type="submission" date="2016-10" db="EMBL/GenBank/DDBJ databases">
        <authorList>
            <person name="Varghese N."/>
            <person name="Submissions S."/>
        </authorList>
    </citation>
    <scope>NUCLEOTIDE SEQUENCE [LARGE SCALE GENOMIC DNA]</scope>
    <source>
        <strain evidence="1 2">CGMCC 1.12102</strain>
    </source>
</reference>
<evidence type="ECO:0000313" key="1">
    <source>
        <dbReference type="EMBL" id="SCX41824.1"/>
    </source>
</evidence>
<evidence type="ECO:0000313" key="2">
    <source>
        <dbReference type="Proteomes" id="UP000183569"/>
    </source>
</evidence>
<dbReference type="AlphaFoldDB" id="A0A1G4XL03"/>
<name>A0A1G4XL03_9ENTR</name>
<dbReference type="Proteomes" id="UP000183569">
    <property type="component" value="Unassembled WGS sequence"/>
</dbReference>
<dbReference type="EMBL" id="FMUI01000002">
    <property type="protein sequence ID" value="SCX41824.1"/>
    <property type="molecule type" value="Genomic_DNA"/>
</dbReference>
<comment type="caution">
    <text evidence="1">The sequence shown here is derived from an EMBL/GenBank/DDBJ whole genome shotgun (WGS) entry which is preliminary data.</text>
</comment>
<sequence length="203" mass="23296">MTNRAKQKKAWGYQCKSEPIKQRDNNDGVLNRQPTILATGNSVKHDSWSFALRLLHDQTRNVTLPESTDQCLPNLPLNSQPYTISFMDIPMLYRPDLAVSPLNWQLFFTSAAAFYPDDPPREAPEAFVNTDCPTSGLLVDKTTTWQRLYTFDILKPGMNQDRQFARMSSIQWRETAPQPVTTQHPGAQFAHGFFWPTLFCQEK</sequence>
<organism evidence="1 2">
    <name type="scientific">Kosakonia sacchari</name>
    <dbReference type="NCBI Taxonomy" id="1158459"/>
    <lineage>
        <taxon>Bacteria</taxon>
        <taxon>Pseudomonadati</taxon>
        <taxon>Pseudomonadota</taxon>
        <taxon>Gammaproteobacteria</taxon>
        <taxon>Enterobacterales</taxon>
        <taxon>Enterobacteriaceae</taxon>
        <taxon>Kosakonia</taxon>
    </lineage>
</organism>
<accession>A0A1G4XL03</accession>
<proteinExistence type="predicted"/>